<comment type="similarity">
    <text evidence="2 12">Belongs to the RNA methyltransferase RsmE family.</text>
</comment>
<proteinExistence type="inferred from homology"/>
<dbReference type="InterPro" id="IPR029028">
    <property type="entry name" value="Alpha/beta_knot_MTases"/>
</dbReference>
<dbReference type="AlphaFoldDB" id="A0A2X0VAD4"/>
<dbReference type="InterPro" id="IPR029026">
    <property type="entry name" value="tRNA_m1G_MTases_N"/>
</dbReference>
<dbReference type="GO" id="GO:0005737">
    <property type="term" value="C:cytoplasm"/>
    <property type="evidence" value="ECO:0007669"/>
    <property type="project" value="UniProtKB-SubCell"/>
</dbReference>
<evidence type="ECO:0000256" key="7">
    <source>
        <dbReference type="ARBA" id="ARBA00022603"/>
    </source>
</evidence>
<keyword evidence="5 12" id="KW-0963">Cytoplasm</keyword>
<feature type="domain" description="Ribosomal RNA small subunit methyltransferase E methyltransferase" evidence="13">
    <location>
        <begin position="75"/>
        <end position="237"/>
    </location>
</feature>
<evidence type="ECO:0000313" key="15">
    <source>
        <dbReference type="EMBL" id="SPT69880.1"/>
    </source>
</evidence>
<dbReference type="Pfam" id="PF20260">
    <property type="entry name" value="PUA_4"/>
    <property type="match status" value="1"/>
</dbReference>
<evidence type="ECO:0000256" key="4">
    <source>
        <dbReference type="ARBA" id="ARBA00013673"/>
    </source>
</evidence>
<dbReference type="InterPro" id="IPR046886">
    <property type="entry name" value="RsmE_MTase_dom"/>
</dbReference>
<evidence type="ECO:0000259" key="13">
    <source>
        <dbReference type="Pfam" id="PF04452"/>
    </source>
</evidence>
<gene>
    <name evidence="15" type="primary">rsmE</name>
    <name evidence="15" type="ORF">NCTC13093_01271</name>
</gene>
<evidence type="ECO:0000256" key="11">
    <source>
        <dbReference type="ARBA" id="ARBA00047944"/>
    </source>
</evidence>
<dbReference type="PIRSF" id="PIRSF015601">
    <property type="entry name" value="MTase_slr0722"/>
    <property type="match status" value="1"/>
</dbReference>
<evidence type="ECO:0000256" key="6">
    <source>
        <dbReference type="ARBA" id="ARBA00022552"/>
    </source>
</evidence>
<evidence type="ECO:0000259" key="14">
    <source>
        <dbReference type="Pfam" id="PF20260"/>
    </source>
</evidence>
<evidence type="ECO:0000256" key="8">
    <source>
        <dbReference type="ARBA" id="ARBA00022679"/>
    </source>
</evidence>
<dbReference type="Proteomes" id="UP000250086">
    <property type="component" value="Unassembled WGS sequence"/>
</dbReference>
<comment type="subcellular location">
    <subcellularLocation>
        <location evidence="1 12">Cytoplasm</location>
    </subcellularLocation>
</comment>
<reference evidence="15 16" key="1">
    <citation type="submission" date="2018-06" db="EMBL/GenBank/DDBJ databases">
        <authorList>
            <consortium name="Pathogen Informatics"/>
            <person name="Doyle S."/>
        </authorList>
    </citation>
    <scope>NUCLEOTIDE SEQUENCE [LARGE SCALE GENOMIC DNA]</scope>
    <source>
        <strain evidence="15 16">NCTC13093</strain>
    </source>
</reference>
<dbReference type="Pfam" id="PF04452">
    <property type="entry name" value="Methyltrans_RNA"/>
    <property type="match status" value="1"/>
</dbReference>
<name>A0A2X0VAD4_9GAMM</name>
<dbReference type="NCBIfam" id="NF008692">
    <property type="entry name" value="PRK11713.1-5"/>
    <property type="match status" value="1"/>
</dbReference>
<evidence type="ECO:0000256" key="5">
    <source>
        <dbReference type="ARBA" id="ARBA00022490"/>
    </source>
</evidence>
<dbReference type="SUPFAM" id="SSF75217">
    <property type="entry name" value="alpha/beta knot"/>
    <property type="match status" value="1"/>
</dbReference>
<evidence type="ECO:0000256" key="12">
    <source>
        <dbReference type="PIRNR" id="PIRNR015601"/>
    </source>
</evidence>
<dbReference type="CDD" id="cd18084">
    <property type="entry name" value="RsmE-like"/>
    <property type="match status" value="1"/>
</dbReference>
<dbReference type="InterPro" id="IPR006700">
    <property type="entry name" value="RsmE"/>
</dbReference>
<sequence>MRIPRIYESKAALEPGVDFTLNEDGSGHLCRVLRMGENDRFYVFDGCGHEYEAIIKEPGKRALCQVLSALERNSESPLKVELLQVISRGDKMDFTLQKAVELGVHAITPLSSSRCGVKLDAKRLEKKLVSWQKIVDSACEQCFRAYVPRVNASCDLADYLKNADFSNTLCLTLDPKAKCKIQDLELKGTDVKLLIGPEGGLSDDEIELARLHGFVGVTLGPRILRTETAALVALSVLGSHFGDL</sequence>
<evidence type="ECO:0000256" key="1">
    <source>
        <dbReference type="ARBA" id="ARBA00004496"/>
    </source>
</evidence>
<keyword evidence="7 12" id="KW-0489">Methyltransferase</keyword>
<dbReference type="InterPro" id="IPR046887">
    <property type="entry name" value="RsmE_PUA-like"/>
</dbReference>
<dbReference type="NCBIfam" id="TIGR00046">
    <property type="entry name" value="RsmE family RNA methyltransferase"/>
    <property type="match status" value="1"/>
</dbReference>
<evidence type="ECO:0000256" key="2">
    <source>
        <dbReference type="ARBA" id="ARBA00005528"/>
    </source>
</evidence>
<dbReference type="SUPFAM" id="SSF88697">
    <property type="entry name" value="PUA domain-like"/>
    <property type="match status" value="1"/>
</dbReference>
<keyword evidence="9 12" id="KW-0949">S-adenosyl-L-methionine</keyword>
<dbReference type="InterPro" id="IPR015947">
    <property type="entry name" value="PUA-like_sf"/>
</dbReference>
<dbReference type="Gene3D" id="2.40.240.20">
    <property type="entry name" value="Hypothetical PUA domain-like, domain 1"/>
    <property type="match status" value="1"/>
</dbReference>
<dbReference type="EMBL" id="UAPV01000001">
    <property type="protein sequence ID" value="SPT69880.1"/>
    <property type="molecule type" value="Genomic_DNA"/>
</dbReference>
<evidence type="ECO:0000256" key="9">
    <source>
        <dbReference type="ARBA" id="ARBA00022691"/>
    </source>
</evidence>
<dbReference type="GO" id="GO:0070475">
    <property type="term" value="P:rRNA base methylation"/>
    <property type="evidence" value="ECO:0007669"/>
    <property type="project" value="TreeGrafter"/>
</dbReference>
<keyword evidence="16" id="KW-1185">Reference proteome</keyword>
<dbReference type="EC" id="2.1.1.193" evidence="3 12"/>
<dbReference type="RefSeq" id="WP_113744012.1">
    <property type="nucleotide sequence ID" value="NZ_UAPU01000007.1"/>
</dbReference>
<feature type="domain" description="Ribosomal RNA small subunit methyltransferase E PUA-like" evidence="14">
    <location>
        <begin position="22"/>
        <end position="63"/>
    </location>
</feature>
<dbReference type="GO" id="GO:0070042">
    <property type="term" value="F:rRNA (uridine-N3-)-methyltransferase activity"/>
    <property type="evidence" value="ECO:0007669"/>
    <property type="project" value="TreeGrafter"/>
</dbReference>
<evidence type="ECO:0000256" key="3">
    <source>
        <dbReference type="ARBA" id="ARBA00012328"/>
    </source>
</evidence>
<comment type="function">
    <text evidence="10 12">Specifically methylates the N3 position of the uracil ring of uridine 1498 (m3U1498) in 16S rRNA. Acts on the fully assembled 30S ribosomal subunit.</text>
</comment>
<comment type="catalytic activity">
    <reaction evidence="11 12">
        <text>uridine(1498) in 16S rRNA + S-adenosyl-L-methionine = N(3)-methyluridine(1498) in 16S rRNA + S-adenosyl-L-homocysteine + H(+)</text>
        <dbReference type="Rhea" id="RHEA:42920"/>
        <dbReference type="Rhea" id="RHEA-COMP:10283"/>
        <dbReference type="Rhea" id="RHEA-COMP:10284"/>
        <dbReference type="ChEBI" id="CHEBI:15378"/>
        <dbReference type="ChEBI" id="CHEBI:57856"/>
        <dbReference type="ChEBI" id="CHEBI:59789"/>
        <dbReference type="ChEBI" id="CHEBI:65315"/>
        <dbReference type="ChEBI" id="CHEBI:74502"/>
        <dbReference type="EC" id="2.1.1.193"/>
    </reaction>
</comment>
<dbReference type="Gene3D" id="3.40.1280.10">
    <property type="match status" value="1"/>
</dbReference>
<accession>A0A2X0VAD4</accession>
<organism evidence="15 16">
    <name type="scientific">Anaerobiospirillum thomasii</name>
    <dbReference type="NCBI Taxonomy" id="179995"/>
    <lineage>
        <taxon>Bacteria</taxon>
        <taxon>Pseudomonadati</taxon>
        <taxon>Pseudomonadota</taxon>
        <taxon>Gammaproteobacteria</taxon>
        <taxon>Aeromonadales</taxon>
        <taxon>Succinivibrionaceae</taxon>
        <taxon>Anaerobiospirillum</taxon>
    </lineage>
</organism>
<evidence type="ECO:0000256" key="10">
    <source>
        <dbReference type="ARBA" id="ARBA00025699"/>
    </source>
</evidence>
<protein>
    <recommendedName>
        <fullName evidence="4 12">Ribosomal RNA small subunit methyltransferase E</fullName>
        <ecNumber evidence="3 12">2.1.1.193</ecNumber>
    </recommendedName>
</protein>
<keyword evidence="6 12" id="KW-0698">rRNA processing</keyword>
<evidence type="ECO:0000313" key="16">
    <source>
        <dbReference type="Proteomes" id="UP000250086"/>
    </source>
</evidence>
<dbReference type="PANTHER" id="PTHR30027:SF3">
    <property type="entry name" value="16S RRNA (URACIL(1498)-N(3))-METHYLTRANSFERASE"/>
    <property type="match status" value="1"/>
</dbReference>
<dbReference type="PANTHER" id="PTHR30027">
    <property type="entry name" value="RIBOSOMAL RNA SMALL SUBUNIT METHYLTRANSFERASE E"/>
    <property type="match status" value="1"/>
</dbReference>
<dbReference type="OrthoDB" id="9815641at2"/>
<keyword evidence="8 12" id="KW-0808">Transferase</keyword>